<keyword evidence="3" id="KW-0949">S-adenosyl-L-methionine</keyword>
<organism evidence="5 6">
    <name type="scientific">Stephania japonica</name>
    <dbReference type="NCBI Taxonomy" id="461633"/>
    <lineage>
        <taxon>Eukaryota</taxon>
        <taxon>Viridiplantae</taxon>
        <taxon>Streptophyta</taxon>
        <taxon>Embryophyta</taxon>
        <taxon>Tracheophyta</taxon>
        <taxon>Spermatophyta</taxon>
        <taxon>Magnoliopsida</taxon>
        <taxon>Ranunculales</taxon>
        <taxon>Menispermaceae</taxon>
        <taxon>Menispermoideae</taxon>
        <taxon>Cissampelideae</taxon>
        <taxon>Stephania</taxon>
    </lineage>
</organism>
<evidence type="ECO:0000313" key="5">
    <source>
        <dbReference type="EMBL" id="KAK9145850.1"/>
    </source>
</evidence>
<evidence type="ECO:0000256" key="2">
    <source>
        <dbReference type="ARBA" id="ARBA00022679"/>
    </source>
</evidence>
<dbReference type="PROSITE" id="PS51683">
    <property type="entry name" value="SAM_OMT_II"/>
    <property type="match status" value="1"/>
</dbReference>
<dbReference type="GO" id="GO:0032259">
    <property type="term" value="P:methylation"/>
    <property type="evidence" value="ECO:0007669"/>
    <property type="project" value="UniProtKB-KW"/>
</dbReference>
<evidence type="ECO:0000313" key="6">
    <source>
        <dbReference type="Proteomes" id="UP001417504"/>
    </source>
</evidence>
<comment type="caution">
    <text evidence="5">The sequence shown here is derived from an EMBL/GenBank/DDBJ whole genome shotgun (WGS) entry which is preliminary data.</text>
</comment>
<dbReference type="SUPFAM" id="SSF53335">
    <property type="entry name" value="S-adenosyl-L-methionine-dependent methyltransferases"/>
    <property type="match status" value="1"/>
</dbReference>
<evidence type="ECO:0000256" key="3">
    <source>
        <dbReference type="ARBA" id="ARBA00022691"/>
    </source>
</evidence>
<keyword evidence="6" id="KW-1185">Reference proteome</keyword>
<dbReference type="Proteomes" id="UP001417504">
    <property type="component" value="Unassembled WGS sequence"/>
</dbReference>
<evidence type="ECO:0000259" key="4">
    <source>
        <dbReference type="Pfam" id="PF00891"/>
    </source>
</evidence>
<feature type="domain" description="O-methyltransferase C-terminal" evidence="4">
    <location>
        <begin position="3"/>
        <end position="60"/>
    </location>
</feature>
<dbReference type="EMBL" id="JBBNAE010000002">
    <property type="protein sequence ID" value="KAK9145850.1"/>
    <property type="molecule type" value="Genomic_DNA"/>
</dbReference>
<dbReference type="PANTHER" id="PTHR11746">
    <property type="entry name" value="O-METHYLTRANSFERASE"/>
    <property type="match status" value="1"/>
</dbReference>
<dbReference type="Pfam" id="PF00891">
    <property type="entry name" value="Methyltransf_2"/>
    <property type="match status" value="2"/>
</dbReference>
<accession>A0AAP0K5S0</accession>
<feature type="domain" description="O-methyltransferase C-terminal" evidence="4">
    <location>
        <begin position="67"/>
        <end position="149"/>
    </location>
</feature>
<gene>
    <name evidence="5" type="ORF">Sjap_005753</name>
</gene>
<reference evidence="5 6" key="1">
    <citation type="submission" date="2024-01" db="EMBL/GenBank/DDBJ databases">
        <title>Genome assemblies of Stephania.</title>
        <authorList>
            <person name="Yang L."/>
        </authorList>
    </citation>
    <scope>NUCLEOTIDE SEQUENCE [LARGE SCALE GENOMIC DNA]</scope>
    <source>
        <strain evidence="5">QJT</strain>
        <tissue evidence="5">Leaf</tissue>
    </source>
</reference>
<protein>
    <recommendedName>
        <fullName evidence="4">O-methyltransferase C-terminal domain-containing protein</fullName>
    </recommendedName>
</protein>
<sequence>MTAIVMEKMVEVYKGSEGLNSLVDVAGGIGTGISYVKRKYPSIKAMNYDLPSVVEQAPHIPGEHCVYSVIHIWSDEHSLKLLKNCYEALPDHGKVIIMDLVSPQVVPQPGNSSMRNFYHNDVLMMALMQGGKGRNEENLKVLAKEAGFASVKAVCCVYGHWIVELLKSA</sequence>
<evidence type="ECO:0000256" key="1">
    <source>
        <dbReference type="ARBA" id="ARBA00022603"/>
    </source>
</evidence>
<proteinExistence type="predicted"/>
<dbReference type="InterPro" id="IPR001077">
    <property type="entry name" value="COMT_C"/>
</dbReference>
<dbReference type="InterPro" id="IPR016461">
    <property type="entry name" value="COMT-like"/>
</dbReference>
<dbReference type="GO" id="GO:0008171">
    <property type="term" value="F:O-methyltransferase activity"/>
    <property type="evidence" value="ECO:0007669"/>
    <property type="project" value="InterPro"/>
</dbReference>
<name>A0AAP0K5S0_9MAGN</name>
<dbReference type="AlphaFoldDB" id="A0AAP0K5S0"/>
<keyword evidence="1" id="KW-0489">Methyltransferase</keyword>
<dbReference type="Gene3D" id="3.40.50.150">
    <property type="entry name" value="Vaccinia Virus protein VP39"/>
    <property type="match status" value="1"/>
</dbReference>
<keyword evidence="2" id="KW-0808">Transferase</keyword>
<dbReference type="InterPro" id="IPR029063">
    <property type="entry name" value="SAM-dependent_MTases_sf"/>
</dbReference>